<evidence type="ECO:0000313" key="3">
    <source>
        <dbReference type="Proteomes" id="UP000317909"/>
    </source>
</evidence>
<dbReference type="Proteomes" id="UP000317909">
    <property type="component" value="Chromosome"/>
</dbReference>
<dbReference type="KEGG" id="llh:I41_27310"/>
<protein>
    <recommendedName>
        <fullName evidence="4">Autotransporter-associated beta strand repeat protein</fullName>
    </recommendedName>
</protein>
<evidence type="ECO:0000256" key="1">
    <source>
        <dbReference type="SAM" id="SignalP"/>
    </source>
</evidence>
<feature type="signal peptide" evidence="1">
    <location>
        <begin position="1"/>
        <end position="22"/>
    </location>
</feature>
<dbReference type="InterPro" id="IPR030895">
    <property type="entry name" value="T5SS_PEPC_rpt"/>
</dbReference>
<dbReference type="PROSITE" id="PS00018">
    <property type="entry name" value="EF_HAND_1"/>
    <property type="match status" value="1"/>
</dbReference>
<keyword evidence="1" id="KW-0732">Signal</keyword>
<dbReference type="RefSeq" id="WP_145433119.1">
    <property type="nucleotide sequence ID" value="NZ_CP036339.1"/>
</dbReference>
<feature type="chain" id="PRO_5021988595" description="Autotransporter-associated beta strand repeat protein" evidence="1">
    <location>
        <begin position="23"/>
        <end position="575"/>
    </location>
</feature>
<accession>A0A517TYV1</accession>
<reference evidence="2 3" key="1">
    <citation type="submission" date="2019-02" db="EMBL/GenBank/DDBJ databases">
        <title>Deep-cultivation of Planctomycetes and their phenomic and genomic characterization uncovers novel biology.</title>
        <authorList>
            <person name="Wiegand S."/>
            <person name="Jogler M."/>
            <person name="Boedeker C."/>
            <person name="Pinto D."/>
            <person name="Vollmers J."/>
            <person name="Rivas-Marin E."/>
            <person name="Kohn T."/>
            <person name="Peeters S.H."/>
            <person name="Heuer A."/>
            <person name="Rast P."/>
            <person name="Oberbeckmann S."/>
            <person name="Bunk B."/>
            <person name="Jeske O."/>
            <person name="Meyerdierks A."/>
            <person name="Storesund J.E."/>
            <person name="Kallscheuer N."/>
            <person name="Luecker S."/>
            <person name="Lage O.M."/>
            <person name="Pohl T."/>
            <person name="Merkel B.J."/>
            <person name="Hornburger P."/>
            <person name="Mueller R.-W."/>
            <person name="Bruemmer F."/>
            <person name="Labrenz M."/>
            <person name="Spormann A.M."/>
            <person name="Op den Camp H."/>
            <person name="Overmann J."/>
            <person name="Amann R."/>
            <person name="Jetten M.S.M."/>
            <person name="Mascher T."/>
            <person name="Medema M.H."/>
            <person name="Devos D.P."/>
            <person name="Kaster A.-K."/>
            <person name="Ovreas L."/>
            <person name="Rohde M."/>
            <person name="Galperin M.Y."/>
            <person name="Jogler C."/>
        </authorList>
    </citation>
    <scope>NUCLEOTIDE SEQUENCE [LARGE SCALE GENOMIC DNA]</scope>
    <source>
        <strain evidence="2 3">I41</strain>
    </source>
</reference>
<dbReference type="NCBIfam" id="TIGR04393">
    <property type="entry name" value="rpt_T5SS_PEPC"/>
    <property type="match status" value="1"/>
</dbReference>
<gene>
    <name evidence="2" type="ORF">I41_27310</name>
</gene>
<proteinExistence type="predicted"/>
<keyword evidence="3" id="KW-1185">Reference proteome</keyword>
<dbReference type="InterPro" id="IPR018247">
    <property type="entry name" value="EF_Hand_1_Ca_BS"/>
</dbReference>
<name>A0A517TYV1_9BACT</name>
<evidence type="ECO:0000313" key="2">
    <source>
        <dbReference type="EMBL" id="QDT73542.1"/>
    </source>
</evidence>
<sequence precursor="true">MRVVGFLPVCFVTLAWTLPVAALTSNWNNNTGGSFPNAANWTAGVPLVNDTAVFDRNLAIEYSVTFPGRPILNPLTRDVRQLIVGANTVSFSDSVNFNQLPANFAIDAAKTLAEGALIVGNVANQAGGLNTTLSNFSTSSVIVGHDGSAPSTEGTLNVNGGTFHVTGSQELGDELIIGNDARGFLNIAGGADVNVTGGPHANAVFGRSGIFGTDAYGTVSGVGSTLNISGGLVIADESPFARLTIQAGGQLTSGSAVLGKSSFLAFGQVLIEDAGSTWTNNGDAIIGKSGGGQLIVSDGGQVLTSGSASIGELIGSGGFADITDPGSMWSIGGDLVLGRTGTGSSSELRVFGDAAVAVGGLLTVASTGRVIGNGSILGNIANGGVVEAGVFSNLQGPLEVDGSYTQLAAGKLAIDLAGAIPATTYDQLLVSGSVSLNGTLEVLLIGPFVPALGNAFNIINGASITGKFTSFLLPTLPSGRSWNISQLYTTGTLLVTLPGDFDADGDVDGNDFLVWQRGDTPNPHSPADLAAWKSNFGFGAAMAVGAAVPEPGPLLCAIAAAGAGLLGRRTAGLGR</sequence>
<organism evidence="2 3">
    <name type="scientific">Lacipirellula limnantheis</name>
    <dbReference type="NCBI Taxonomy" id="2528024"/>
    <lineage>
        <taxon>Bacteria</taxon>
        <taxon>Pseudomonadati</taxon>
        <taxon>Planctomycetota</taxon>
        <taxon>Planctomycetia</taxon>
        <taxon>Pirellulales</taxon>
        <taxon>Lacipirellulaceae</taxon>
        <taxon>Lacipirellula</taxon>
    </lineage>
</organism>
<dbReference type="AlphaFoldDB" id="A0A517TYV1"/>
<dbReference type="OrthoDB" id="292813at2"/>
<dbReference type="EMBL" id="CP036339">
    <property type="protein sequence ID" value="QDT73542.1"/>
    <property type="molecule type" value="Genomic_DNA"/>
</dbReference>
<evidence type="ECO:0008006" key="4">
    <source>
        <dbReference type="Google" id="ProtNLM"/>
    </source>
</evidence>